<dbReference type="Proteomes" id="UP000610124">
    <property type="component" value="Unassembled WGS sequence"/>
</dbReference>
<dbReference type="InterPro" id="IPR036365">
    <property type="entry name" value="PGBD-like_sf"/>
</dbReference>
<gene>
    <name evidence="3" type="ORF">GCM10010502_53770</name>
    <name evidence="4" type="ORF">HS99_0005180</name>
</gene>
<feature type="chain" id="PRO_5009198895" description="Peptidoglycan binding-like domain-containing protein" evidence="1">
    <location>
        <begin position="29"/>
        <end position="123"/>
    </location>
</feature>
<dbReference type="InterPro" id="IPR036366">
    <property type="entry name" value="PGBDSf"/>
</dbReference>
<accession>A0A8H9LSX7</accession>
<reference evidence="5" key="4">
    <citation type="submission" date="2016-08" db="EMBL/GenBank/DDBJ databases">
        <title>Sequencing, assembly and comparative genomics of S. aureofaciens ATCC 10762.</title>
        <authorList>
            <person name="Gradnigo J.S."/>
            <person name="Johnson N."/>
            <person name="Somerville G.A."/>
        </authorList>
    </citation>
    <scope>NUCLEOTIDE SEQUENCE [LARGE SCALE GENOMIC DNA]</scope>
    <source>
        <strain evidence="5">ATCC 10762 / DSM 40127 / CCM 3239 / JCM 4008 / LMG 5968 / NBRC 12843 / NCIMB 8234 / A-377</strain>
    </source>
</reference>
<evidence type="ECO:0000313" key="3">
    <source>
        <dbReference type="EMBL" id="GGU93549.1"/>
    </source>
</evidence>
<evidence type="ECO:0000313" key="4">
    <source>
        <dbReference type="EMBL" id="OEV37204.1"/>
    </source>
</evidence>
<dbReference type="Gene3D" id="1.10.101.10">
    <property type="entry name" value="PGBD-like superfamily/PGBD"/>
    <property type="match status" value="1"/>
</dbReference>
<dbReference type="Proteomes" id="UP000037395">
    <property type="component" value="Unassembled WGS sequence"/>
</dbReference>
<evidence type="ECO:0000259" key="2">
    <source>
        <dbReference type="Pfam" id="PF01471"/>
    </source>
</evidence>
<dbReference type="EMBL" id="JPRF03000021">
    <property type="protein sequence ID" value="OEV37204.1"/>
    <property type="molecule type" value="Genomic_DNA"/>
</dbReference>
<name>A0A1E7N984_KITAU</name>
<dbReference type="SUPFAM" id="SSF47090">
    <property type="entry name" value="PGBD-like"/>
    <property type="match status" value="1"/>
</dbReference>
<dbReference type="AlphaFoldDB" id="A0A1E7N984"/>
<proteinExistence type="predicted"/>
<protein>
    <recommendedName>
        <fullName evidence="2">Peptidoglycan binding-like domain-containing protein</fullName>
    </recommendedName>
</protein>
<keyword evidence="5" id="KW-1185">Reference proteome</keyword>
<dbReference type="EMBL" id="BMUB01000015">
    <property type="protein sequence ID" value="GGU93549.1"/>
    <property type="molecule type" value="Genomic_DNA"/>
</dbReference>
<reference evidence="4" key="3">
    <citation type="submission" date="2016-08" db="EMBL/GenBank/DDBJ databases">
        <title>Sequencing, Assembly and Comparative Genomics of S. aureofaciens ATCC 10762.</title>
        <authorList>
            <person name="Gradnigo J.S."/>
            <person name="Johnson N."/>
            <person name="Somerville G.A."/>
        </authorList>
    </citation>
    <scope>NUCLEOTIDE SEQUENCE [LARGE SCALE GENOMIC DNA]</scope>
    <source>
        <strain evidence="4">ATCC 10762</strain>
    </source>
</reference>
<dbReference type="RefSeq" id="WP_030556556.1">
    <property type="nucleotide sequence ID" value="NZ_BMUB01000015.1"/>
</dbReference>
<feature type="signal peptide" evidence="1">
    <location>
        <begin position="1"/>
        <end position="28"/>
    </location>
</feature>
<dbReference type="GeneID" id="97488361"/>
<comment type="caution">
    <text evidence="4">The sequence shown here is derived from an EMBL/GenBank/DDBJ whole genome shotgun (WGS) entry which is preliminary data.</text>
</comment>
<reference evidence="4 5" key="2">
    <citation type="submission" date="2014-07" db="EMBL/GenBank/DDBJ databases">
        <authorList>
            <person name="Zhang J.E."/>
            <person name="Yang H."/>
            <person name="Guo J."/>
            <person name="Deng Z."/>
            <person name="Luo H."/>
            <person name="Luo M."/>
            <person name="Zhao B."/>
        </authorList>
    </citation>
    <scope>NUCLEOTIDE SEQUENCE [LARGE SCALE GENOMIC DNA]</scope>
    <source>
        <strain evidence="4">ATCC 10762</strain>
        <strain evidence="5">ATCC 10762 / DSM 40127 / CCM 3239 / JCM 4008 / LMG 5968 / NBRC 12843 / NCIMB 8234 / A-377</strain>
    </source>
</reference>
<evidence type="ECO:0000313" key="5">
    <source>
        <dbReference type="Proteomes" id="UP000037395"/>
    </source>
</evidence>
<evidence type="ECO:0000256" key="1">
    <source>
        <dbReference type="SAM" id="SignalP"/>
    </source>
</evidence>
<keyword evidence="1" id="KW-0732">Signal</keyword>
<accession>A0A1E7N984</accession>
<dbReference type="Pfam" id="PF01471">
    <property type="entry name" value="PG_binding_1"/>
    <property type="match status" value="1"/>
</dbReference>
<sequence length="123" mass="12615">MRTKLAAVAAGAVVLTGLGIGTATTASASTPAACSYYGYSSDNEAEVSSGDSGPEIKALQCELNYSVRGAGLQVDGVFGKNTLAIVKKFQGCAGLRPDGIVGPLTWAKLDYQSDIDTEANYLC</sequence>
<dbReference type="InterPro" id="IPR002477">
    <property type="entry name" value="Peptidoglycan-bd-like"/>
</dbReference>
<organism evidence="4 5">
    <name type="scientific">Kitasatospora aureofaciens</name>
    <name type="common">Streptomyces aureofaciens</name>
    <dbReference type="NCBI Taxonomy" id="1894"/>
    <lineage>
        <taxon>Bacteria</taxon>
        <taxon>Bacillati</taxon>
        <taxon>Actinomycetota</taxon>
        <taxon>Actinomycetes</taxon>
        <taxon>Kitasatosporales</taxon>
        <taxon>Streptomycetaceae</taxon>
        <taxon>Kitasatospora</taxon>
    </lineage>
</organism>
<feature type="domain" description="Peptidoglycan binding-like" evidence="2">
    <location>
        <begin position="52"/>
        <end position="109"/>
    </location>
</feature>
<reference evidence="3" key="1">
    <citation type="journal article" date="2014" name="Int. J. Syst. Evol. Microbiol.">
        <title>Complete genome sequence of Corynebacterium casei LMG S-19264T (=DSM 44701T), isolated from a smear-ripened cheese.</title>
        <authorList>
            <consortium name="US DOE Joint Genome Institute (JGI-PGF)"/>
            <person name="Walter F."/>
            <person name="Albersmeier A."/>
            <person name="Kalinowski J."/>
            <person name="Ruckert C."/>
        </authorList>
    </citation>
    <scope>NUCLEOTIDE SEQUENCE</scope>
    <source>
        <strain evidence="3">JCM 4434</strain>
    </source>
</reference>
<reference evidence="3" key="5">
    <citation type="submission" date="2020-09" db="EMBL/GenBank/DDBJ databases">
        <authorList>
            <person name="Sun Q."/>
            <person name="Ohkuma M."/>
        </authorList>
    </citation>
    <scope>NUCLEOTIDE SEQUENCE</scope>
    <source>
        <strain evidence="3">JCM 4434</strain>
    </source>
</reference>